<keyword evidence="4" id="KW-1133">Transmembrane helix</keyword>
<evidence type="ECO:0000313" key="7">
    <source>
        <dbReference type="Proteomes" id="UP000775129"/>
    </source>
</evidence>
<dbReference type="InterPro" id="IPR051158">
    <property type="entry name" value="Metallophosphoesterase_sf"/>
</dbReference>
<protein>
    <submittedName>
        <fullName evidence="6">Metallophosphoesterase family protein</fullName>
    </submittedName>
</protein>
<dbReference type="Proteomes" id="UP000775129">
    <property type="component" value="Unassembled WGS sequence"/>
</dbReference>
<reference evidence="6" key="2">
    <citation type="submission" date="2021-09" db="EMBL/GenBank/DDBJ databases">
        <authorList>
            <person name="Gilroy R."/>
        </authorList>
    </citation>
    <scope>NUCLEOTIDE SEQUENCE</scope>
    <source>
        <strain evidence="6">1647</strain>
    </source>
</reference>
<keyword evidence="2" id="KW-0378">Hydrolase</keyword>
<evidence type="ECO:0000313" key="6">
    <source>
        <dbReference type="EMBL" id="HJF48239.1"/>
    </source>
</evidence>
<dbReference type="SUPFAM" id="SSF56300">
    <property type="entry name" value="Metallo-dependent phosphatases"/>
    <property type="match status" value="1"/>
</dbReference>
<dbReference type="Pfam" id="PF00149">
    <property type="entry name" value="Metallophos"/>
    <property type="match status" value="1"/>
</dbReference>
<evidence type="ECO:0000256" key="3">
    <source>
        <dbReference type="SAM" id="MobiDB-lite"/>
    </source>
</evidence>
<feature type="transmembrane region" description="Helical" evidence="4">
    <location>
        <begin position="199"/>
        <end position="220"/>
    </location>
</feature>
<feature type="transmembrane region" description="Helical" evidence="4">
    <location>
        <begin position="66"/>
        <end position="87"/>
    </location>
</feature>
<feature type="region of interest" description="Disordered" evidence="3">
    <location>
        <begin position="535"/>
        <end position="592"/>
    </location>
</feature>
<reference evidence="6" key="1">
    <citation type="journal article" date="2021" name="PeerJ">
        <title>Extensive microbial diversity within the chicken gut microbiome revealed by metagenomics and culture.</title>
        <authorList>
            <person name="Gilroy R."/>
            <person name="Ravi A."/>
            <person name="Getino M."/>
            <person name="Pursley I."/>
            <person name="Horton D.L."/>
            <person name="Alikhan N.F."/>
            <person name="Baker D."/>
            <person name="Gharbi K."/>
            <person name="Hall N."/>
            <person name="Watson M."/>
            <person name="Adriaenssens E.M."/>
            <person name="Foster-Nyarko E."/>
            <person name="Jarju S."/>
            <person name="Secka A."/>
            <person name="Antonio M."/>
            <person name="Oren A."/>
            <person name="Chaudhuri R.R."/>
            <person name="La Ragione R."/>
            <person name="Hildebrand F."/>
            <person name="Pallen M.J."/>
        </authorList>
    </citation>
    <scope>NUCLEOTIDE SEQUENCE</scope>
    <source>
        <strain evidence="6">1647</strain>
    </source>
</reference>
<accession>A0A921GLD8</accession>
<keyword evidence="4" id="KW-0812">Transmembrane</keyword>
<evidence type="ECO:0000259" key="5">
    <source>
        <dbReference type="Pfam" id="PF00149"/>
    </source>
</evidence>
<feature type="domain" description="Calcineurin-like phosphoesterase" evidence="5">
    <location>
        <begin position="286"/>
        <end position="458"/>
    </location>
</feature>
<name>A0A921GLD8_9MICO</name>
<comment type="caution">
    <text evidence="6">The sequence shown here is derived from an EMBL/GenBank/DDBJ whole genome shotgun (WGS) entry which is preliminary data.</text>
</comment>
<dbReference type="GO" id="GO:0046872">
    <property type="term" value="F:metal ion binding"/>
    <property type="evidence" value="ECO:0007669"/>
    <property type="project" value="UniProtKB-KW"/>
</dbReference>
<evidence type="ECO:0000256" key="4">
    <source>
        <dbReference type="SAM" id="Phobius"/>
    </source>
</evidence>
<proteinExistence type="predicted"/>
<dbReference type="GO" id="GO:0008758">
    <property type="term" value="F:UDP-2,3-diacylglucosamine hydrolase activity"/>
    <property type="evidence" value="ECO:0007669"/>
    <property type="project" value="TreeGrafter"/>
</dbReference>
<evidence type="ECO:0000256" key="1">
    <source>
        <dbReference type="ARBA" id="ARBA00022723"/>
    </source>
</evidence>
<dbReference type="GO" id="GO:0016020">
    <property type="term" value="C:membrane"/>
    <property type="evidence" value="ECO:0007669"/>
    <property type="project" value="GOC"/>
</dbReference>
<evidence type="ECO:0000256" key="2">
    <source>
        <dbReference type="ARBA" id="ARBA00022801"/>
    </source>
</evidence>
<feature type="compositionally biased region" description="Low complexity" evidence="3">
    <location>
        <begin position="24"/>
        <end position="35"/>
    </location>
</feature>
<organism evidence="6 7">
    <name type="scientific">Brachybacterium paraconglomeratum</name>
    <dbReference type="NCBI Taxonomy" id="173362"/>
    <lineage>
        <taxon>Bacteria</taxon>
        <taxon>Bacillati</taxon>
        <taxon>Actinomycetota</taxon>
        <taxon>Actinomycetes</taxon>
        <taxon>Micrococcales</taxon>
        <taxon>Dermabacteraceae</taxon>
        <taxon>Brachybacterium</taxon>
    </lineage>
</organism>
<dbReference type="InterPro" id="IPR004843">
    <property type="entry name" value="Calcineurin-like_PHP"/>
</dbReference>
<dbReference type="PANTHER" id="PTHR31302:SF31">
    <property type="entry name" value="PHOSPHODIESTERASE YAEI"/>
    <property type="match status" value="1"/>
</dbReference>
<dbReference type="PANTHER" id="PTHR31302">
    <property type="entry name" value="TRANSMEMBRANE PROTEIN WITH METALLOPHOSPHOESTERASE DOMAIN-RELATED"/>
    <property type="match status" value="1"/>
</dbReference>
<gene>
    <name evidence="6" type="ORF">K8W24_00320</name>
</gene>
<dbReference type="AlphaFoldDB" id="A0A921GLD8"/>
<dbReference type="EMBL" id="DYWO01000013">
    <property type="protein sequence ID" value="HJF48239.1"/>
    <property type="molecule type" value="Genomic_DNA"/>
</dbReference>
<dbReference type="Gene3D" id="3.60.21.10">
    <property type="match status" value="1"/>
</dbReference>
<keyword evidence="1" id="KW-0479">Metal-binding</keyword>
<dbReference type="InterPro" id="IPR029052">
    <property type="entry name" value="Metallo-depent_PP-like"/>
</dbReference>
<feature type="region of interest" description="Disordered" evidence="3">
    <location>
        <begin position="1"/>
        <end position="60"/>
    </location>
</feature>
<keyword evidence="4" id="KW-0472">Membrane</keyword>
<feature type="transmembrane region" description="Helical" evidence="4">
    <location>
        <begin position="173"/>
        <end position="192"/>
    </location>
</feature>
<dbReference type="GO" id="GO:0009245">
    <property type="term" value="P:lipid A biosynthetic process"/>
    <property type="evidence" value="ECO:0007669"/>
    <property type="project" value="TreeGrafter"/>
</dbReference>
<sequence length="592" mass="61209">MTTPEEPTPADDAAGTAAAGGTGTPDDAGPTGTDGSAQDREDEHPAQSAPTDEARARRRRRRRARALQVTATAVVAVLGAILGLLLVPDSKVEVGPLTASVHVRPSLSSDTVLLLPPIGEVSFDTHTAPVSIEARVKGVDVEKAEALFYSDTGFAELQSTAPEQITAAAARNAAMNALFAGVGAGLAVGLTFRRVRRSLVAGGSAVALVGVSVGATAVTFSPAALTQPRFEGLLSQAAYIADLGEATAQDYASYRDTLAEFVGQVSALYIAADSLPVGLDQENLVTVLHVSDIHDNPQAYDVIEQLHTQFAIDAVIDTGDIVSWGTPVENELLHRIGTLDVPYVYISGNHDGAAAAATIEEQPNATVVDNEVVEVAGLTIAGIGDPRFAADDDSDIGSGWQEGKDAVAASAFQLGDTIEAYDEAHPEDPVDLALLHDPTQPDGLLGRAPLVLSGHMHTSDVELDREGSGTDWLTVGSTGGALASGGVAPVLQGDDPLDLTARMLYFDRETGRLVAYDDITMGGLGLVSVSIHRSQMPQEDAELEVPEGAETPDGTVPPEQEVAPGEGLPDEDRVTPTDPVSPAPGSSDGGEG</sequence>